<keyword evidence="1" id="KW-0732">Signal</keyword>
<evidence type="ECO:0000313" key="2">
    <source>
        <dbReference type="EnsemblMetazoa" id="XP_050512292.1"/>
    </source>
</evidence>
<dbReference type="EnsemblMetazoa" id="XM_050656335.1">
    <property type="protein sequence ID" value="XP_050512292.1"/>
    <property type="gene ID" value="LOC114325742"/>
</dbReference>
<evidence type="ECO:0000313" key="3">
    <source>
        <dbReference type="Proteomes" id="UP001652700"/>
    </source>
</evidence>
<evidence type="ECO:0000256" key="1">
    <source>
        <dbReference type="SAM" id="SignalP"/>
    </source>
</evidence>
<dbReference type="RefSeq" id="XP_050512292.1">
    <property type="nucleotide sequence ID" value="XM_050656335.1"/>
</dbReference>
<name>A0ABM5KQ31_DIAVI</name>
<feature type="signal peptide" evidence="1">
    <location>
        <begin position="1"/>
        <end position="17"/>
    </location>
</feature>
<organism evidence="2 3">
    <name type="scientific">Diabrotica virgifera virgifera</name>
    <name type="common">western corn rootworm</name>
    <dbReference type="NCBI Taxonomy" id="50390"/>
    <lineage>
        <taxon>Eukaryota</taxon>
        <taxon>Metazoa</taxon>
        <taxon>Ecdysozoa</taxon>
        <taxon>Arthropoda</taxon>
        <taxon>Hexapoda</taxon>
        <taxon>Insecta</taxon>
        <taxon>Pterygota</taxon>
        <taxon>Neoptera</taxon>
        <taxon>Endopterygota</taxon>
        <taxon>Coleoptera</taxon>
        <taxon>Polyphaga</taxon>
        <taxon>Cucujiformia</taxon>
        <taxon>Chrysomeloidea</taxon>
        <taxon>Chrysomelidae</taxon>
        <taxon>Galerucinae</taxon>
        <taxon>Diabroticina</taxon>
        <taxon>Diabroticites</taxon>
        <taxon>Diabrotica</taxon>
    </lineage>
</organism>
<sequence length="139" mass="15391">MYFLCFVICILFGNAVSRDLNDCPDTSRAVEVVFDKEVSTFVVGSQVCVRIPDDGLLQNPITCISVTDNRRSDNTPEVQAGGVGYPYAVVSVYPRMTELLSYRVVAFVDPRYDVVKEDKVNGLSETCLDSTNLHSPTNK</sequence>
<accession>A0ABM5KQ31</accession>
<feature type="chain" id="PRO_5046568521" evidence="1">
    <location>
        <begin position="18"/>
        <end position="139"/>
    </location>
</feature>
<dbReference type="Proteomes" id="UP001652700">
    <property type="component" value="Unplaced"/>
</dbReference>
<proteinExistence type="predicted"/>
<keyword evidence="3" id="KW-1185">Reference proteome</keyword>
<protein>
    <submittedName>
        <fullName evidence="2">Uncharacterized protein</fullName>
    </submittedName>
</protein>
<reference evidence="2" key="1">
    <citation type="submission" date="2025-05" db="UniProtKB">
        <authorList>
            <consortium name="EnsemblMetazoa"/>
        </authorList>
    </citation>
    <scope>IDENTIFICATION</scope>
</reference>
<dbReference type="GeneID" id="114325742"/>